<dbReference type="Gene3D" id="3.30.465.10">
    <property type="match status" value="1"/>
</dbReference>
<dbReference type="InterPro" id="IPR016164">
    <property type="entry name" value="FAD-linked_Oxase-like_C"/>
</dbReference>
<gene>
    <name evidence="3" type="ORF">S12H4_03834</name>
</gene>
<dbReference type="InterPro" id="IPR016169">
    <property type="entry name" value="FAD-bd_PCMH_sub2"/>
</dbReference>
<dbReference type="SUPFAM" id="SSF56176">
    <property type="entry name" value="FAD-binding/transporter-associated domain-like"/>
    <property type="match status" value="1"/>
</dbReference>
<feature type="non-terminal residue" evidence="3">
    <location>
        <position position="275"/>
    </location>
</feature>
<dbReference type="AlphaFoldDB" id="X1S9Z0"/>
<dbReference type="GO" id="GO:0003824">
    <property type="term" value="F:catalytic activity"/>
    <property type="evidence" value="ECO:0007669"/>
    <property type="project" value="InterPro"/>
</dbReference>
<dbReference type="GO" id="GO:0050660">
    <property type="term" value="F:flavin adenine dinucleotide binding"/>
    <property type="evidence" value="ECO:0007669"/>
    <property type="project" value="InterPro"/>
</dbReference>
<dbReference type="InterPro" id="IPR036318">
    <property type="entry name" value="FAD-bd_PCMH-like_sf"/>
</dbReference>
<evidence type="ECO:0000256" key="2">
    <source>
        <dbReference type="ARBA" id="ARBA00022827"/>
    </source>
</evidence>
<dbReference type="EMBL" id="BARW01001123">
    <property type="protein sequence ID" value="GAI72250.1"/>
    <property type="molecule type" value="Genomic_DNA"/>
</dbReference>
<protein>
    <submittedName>
        <fullName evidence="3">Uncharacterized protein</fullName>
    </submittedName>
</protein>
<organism evidence="3">
    <name type="scientific">marine sediment metagenome</name>
    <dbReference type="NCBI Taxonomy" id="412755"/>
    <lineage>
        <taxon>unclassified sequences</taxon>
        <taxon>metagenomes</taxon>
        <taxon>ecological metagenomes</taxon>
    </lineage>
</organism>
<dbReference type="SUPFAM" id="SSF55103">
    <property type="entry name" value="FAD-linked oxidases, C-terminal domain"/>
    <property type="match status" value="1"/>
</dbReference>
<name>X1S9Z0_9ZZZZ</name>
<reference evidence="3" key="1">
    <citation type="journal article" date="2014" name="Front. Microbiol.">
        <title>High frequency of phylogenetically diverse reductive dehalogenase-homologous genes in deep subseafloor sedimentary metagenomes.</title>
        <authorList>
            <person name="Kawai M."/>
            <person name="Futagami T."/>
            <person name="Toyoda A."/>
            <person name="Takaki Y."/>
            <person name="Nishi S."/>
            <person name="Hori S."/>
            <person name="Arai W."/>
            <person name="Tsubouchi T."/>
            <person name="Morono Y."/>
            <person name="Uchiyama I."/>
            <person name="Ito T."/>
            <person name="Fujiyama A."/>
            <person name="Inagaki F."/>
            <person name="Takami H."/>
        </authorList>
    </citation>
    <scope>NUCLEOTIDE SEQUENCE</scope>
    <source>
        <strain evidence="3">Expedition CK06-06</strain>
    </source>
</reference>
<sequence>MFDLGMLGGTGAEFINGLEAVLGSGELVKVGSCCLSDYWYGRQPLPDLAGLFIGWEGSTGIVTKAAIKLWPKLPYRRNYVVVGRTMDVGVPVMLKLSKVGLGICDLVIQNYGWLQSTLAANEKNIPIDPLEKKLPDFTGIITTQAYTQKQHEAQCEAIETIFKEGGLIEPQGINTELLDMMPIQLFGCWNFSRGGGGQWIGSYCSTRDIAKFYALAREKALKYGRTPQFYSRILFGGHYCVARTNINFNKDDPKEIESARQVLKEIHEEVQSIDG</sequence>
<proteinExistence type="predicted"/>
<accession>X1S9Z0</accession>
<comment type="caution">
    <text evidence="3">The sequence shown here is derived from an EMBL/GenBank/DDBJ whole genome shotgun (WGS) entry which is preliminary data.</text>
</comment>
<keyword evidence="1" id="KW-0285">Flavoprotein</keyword>
<evidence type="ECO:0000256" key="1">
    <source>
        <dbReference type="ARBA" id="ARBA00022630"/>
    </source>
</evidence>
<evidence type="ECO:0000313" key="3">
    <source>
        <dbReference type="EMBL" id="GAI72250.1"/>
    </source>
</evidence>
<keyword evidence="2" id="KW-0274">FAD</keyword>